<keyword evidence="3 6" id="KW-0812">Transmembrane</keyword>
<evidence type="ECO:0000313" key="7">
    <source>
        <dbReference type="EMBL" id="QQU00452.1"/>
    </source>
</evidence>
<organism evidence="8 9">
    <name type="scientific">Myroides odoratus</name>
    <name type="common">Flavobacterium odoratum</name>
    <dbReference type="NCBI Taxonomy" id="256"/>
    <lineage>
        <taxon>Bacteria</taxon>
        <taxon>Pseudomonadati</taxon>
        <taxon>Bacteroidota</taxon>
        <taxon>Flavobacteriia</taxon>
        <taxon>Flavobacteriales</taxon>
        <taxon>Flavobacteriaceae</taxon>
        <taxon>Myroides</taxon>
    </lineage>
</organism>
<evidence type="ECO:0000256" key="5">
    <source>
        <dbReference type="ARBA" id="ARBA00023136"/>
    </source>
</evidence>
<feature type="transmembrane region" description="Helical" evidence="6">
    <location>
        <begin position="41"/>
        <end position="61"/>
    </location>
</feature>
<protein>
    <submittedName>
        <fullName evidence="7">Cytochrome C oxidase subunit IV family protein</fullName>
    </submittedName>
</protein>
<dbReference type="GO" id="GO:0005886">
    <property type="term" value="C:plasma membrane"/>
    <property type="evidence" value="ECO:0007669"/>
    <property type="project" value="UniProtKB-SubCell"/>
</dbReference>
<reference evidence="7 10" key="2">
    <citation type="submission" date="2021-01" db="EMBL/GenBank/DDBJ databases">
        <title>FDA dAtabase for Regulatory Grade micrObial Sequences (FDA-ARGOS): Supporting development and validation of Infectious Disease Dx tests.</title>
        <authorList>
            <person name="Sproer C."/>
            <person name="Gronow S."/>
            <person name="Severitt S."/>
            <person name="Schroder I."/>
            <person name="Tallon L."/>
            <person name="Sadzewicz L."/>
            <person name="Zhao X."/>
            <person name="Boylan J."/>
            <person name="Ott S."/>
            <person name="Bowen H."/>
            <person name="Vavikolanu K."/>
            <person name="Mehta A."/>
            <person name="Aluvathingal J."/>
            <person name="Nadendla S."/>
            <person name="Lowell S."/>
            <person name="Myers T."/>
            <person name="Yan Y."/>
            <person name="Sichtig H."/>
        </authorList>
    </citation>
    <scope>NUCLEOTIDE SEQUENCE [LARGE SCALE GENOMIC DNA]</scope>
    <source>
        <strain evidence="7 10">FDAARGOS_1131</strain>
    </source>
</reference>
<name>A0A378RUG8_MYROD</name>
<dbReference type="Proteomes" id="UP000596202">
    <property type="component" value="Chromosome"/>
</dbReference>
<evidence type="ECO:0000313" key="10">
    <source>
        <dbReference type="Proteomes" id="UP000596202"/>
    </source>
</evidence>
<evidence type="ECO:0000313" key="8">
    <source>
        <dbReference type="EMBL" id="STZ69826.1"/>
    </source>
</evidence>
<proteinExistence type="predicted"/>
<keyword evidence="2" id="KW-1003">Cell membrane</keyword>
<dbReference type="OrthoDB" id="981917at2"/>
<evidence type="ECO:0000256" key="1">
    <source>
        <dbReference type="ARBA" id="ARBA00004651"/>
    </source>
</evidence>
<keyword evidence="5 6" id="KW-0472">Membrane</keyword>
<feature type="transmembrane region" description="Helical" evidence="6">
    <location>
        <begin position="82"/>
        <end position="101"/>
    </location>
</feature>
<dbReference type="Proteomes" id="UP000255024">
    <property type="component" value="Unassembled WGS sequence"/>
</dbReference>
<sequence length="119" mass="13991">MAADATAHHSNAKKIWKVFFILSAITIVEVVLGIFKPESIHHVHFFGLSLLNYIFIVLTIWKAYYIMWSFMHLEQEKTAFRWTVAGVLAFLCVYLITLVLIEGNYVYEVFHNAQYKWIF</sequence>
<dbReference type="EMBL" id="CP068108">
    <property type="protein sequence ID" value="QQU00452.1"/>
    <property type="molecule type" value="Genomic_DNA"/>
</dbReference>
<feature type="transmembrane region" description="Helical" evidence="6">
    <location>
        <begin position="15"/>
        <end position="35"/>
    </location>
</feature>
<dbReference type="GeneID" id="93526278"/>
<evidence type="ECO:0000256" key="2">
    <source>
        <dbReference type="ARBA" id="ARBA00022475"/>
    </source>
</evidence>
<accession>A0A378RUG8</accession>
<evidence type="ECO:0000313" key="9">
    <source>
        <dbReference type="Proteomes" id="UP000255024"/>
    </source>
</evidence>
<keyword evidence="4 6" id="KW-1133">Transmembrane helix</keyword>
<keyword evidence="9" id="KW-1185">Reference proteome</keyword>
<dbReference type="RefSeq" id="WP_002989883.1">
    <property type="nucleotide sequence ID" value="NZ_CP068107.1"/>
</dbReference>
<dbReference type="EMBL" id="UGQL01000002">
    <property type="protein sequence ID" value="STZ69826.1"/>
    <property type="molecule type" value="Genomic_DNA"/>
</dbReference>
<comment type="subcellular location">
    <subcellularLocation>
        <location evidence="1">Cell membrane</location>
        <topology evidence="1">Multi-pass membrane protein</topology>
    </subcellularLocation>
</comment>
<evidence type="ECO:0000256" key="3">
    <source>
        <dbReference type="ARBA" id="ARBA00022692"/>
    </source>
</evidence>
<dbReference type="InterPro" id="IPR005171">
    <property type="entry name" value="Cyt_c_oxidase_su4_prok"/>
</dbReference>
<dbReference type="AlphaFoldDB" id="A0A378RUG8"/>
<evidence type="ECO:0000256" key="6">
    <source>
        <dbReference type="SAM" id="Phobius"/>
    </source>
</evidence>
<evidence type="ECO:0000256" key="4">
    <source>
        <dbReference type="ARBA" id="ARBA00022989"/>
    </source>
</evidence>
<gene>
    <name evidence="7" type="ORF">I6I88_01370</name>
    <name evidence="8" type="ORF">NCTC11179_03343</name>
</gene>
<reference evidence="8 9" key="1">
    <citation type="submission" date="2018-06" db="EMBL/GenBank/DDBJ databases">
        <authorList>
            <consortium name="Pathogen Informatics"/>
            <person name="Doyle S."/>
        </authorList>
    </citation>
    <scope>NUCLEOTIDE SEQUENCE [LARGE SCALE GENOMIC DNA]</scope>
    <source>
        <strain evidence="8 9">NCTC11179</strain>
    </source>
</reference>
<dbReference type="Pfam" id="PF03626">
    <property type="entry name" value="COX4_pro"/>
    <property type="match status" value="1"/>
</dbReference>